<dbReference type="AlphaFoldDB" id="A0A914HGH5"/>
<dbReference type="PANTHER" id="PTHR21523:SF44">
    <property type="entry name" value="MLT-TEN (MLT-10) RELATED"/>
    <property type="match status" value="1"/>
</dbReference>
<reference evidence="3" key="1">
    <citation type="submission" date="2022-11" db="UniProtKB">
        <authorList>
            <consortium name="WormBaseParasite"/>
        </authorList>
    </citation>
    <scope>IDENTIFICATION</scope>
</reference>
<feature type="signal peptide" evidence="1">
    <location>
        <begin position="1"/>
        <end position="19"/>
    </location>
</feature>
<dbReference type="PANTHER" id="PTHR21523">
    <property type="match status" value="1"/>
</dbReference>
<accession>A0A914HGH5</accession>
<protein>
    <submittedName>
        <fullName evidence="3">Uncharacterized protein</fullName>
    </submittedName>
</protein>
<evidence type="ECO:0000256" key="1">
    <source>
        <dbReference type="SAM" id="SignalP"/>
    </source>
</evidence>
<keyword evidence="1" id="KW-0732">Signal</keyword>
<organism evidence="2 3">
    <name type="scientific">Globodera rostochiensis</name>
    <name type="common">Golden nematode worm</name>
    <name type="synonym">Heterodera rostochiensis</name>
    <dbReference type="NCBI Taxonomy" id="31243"/>
    <lineage>
        <taxon>Eukaryota</taxon>
        <taxon>Metazoa</taxon>
        <taxon>Ecdysozoa</taxon>
        <taxon>Nematoda</taxon>
        <taxon>Chromadorea</taxon>
        <taxon>Rhabditida</taxon>
        <taxon>Tylenchina</taxon>
        <taxon>Tylenchomorpha</taxon>
        <taxon>Tylenchoidea</taxon>
        <taxon>Heteroderidae</taxon>
        <taxon>Heteroderinae</taxon>
        <taxon>Globodera</taxon>
    </lineage>
</organism>
<evidence type="ECO:0000313" key="2">
    <source>
        <dbReference type="Proteomes" id="UP000887572"/>
    </source>
</evidence>
<proteinExistence type="predicted"/>
<dbReference type="Proteomes" id="UP000887572">
    <property type="component" value="Unplaced"/>
</dbReference>
<sequence length="686" mass="77418">MKLTFSFFYSFATVKLIICLAGMEKFEKVRVNENNYEMVKNLHGNWYSAGLKAIIGKLGSDLYKKMHTGAQKQLATCLNNIEDKRDLVMSSQCLVKFRKNFLNGISQGKRKIDKVTNIGGFAVEQSNEKVQKSRASFKQNAISRIRRSSQFDQRNTKTDIEWGKRLGRVLNERNAKKLDRFKKARQLEQWKKLHDINKIKIKQTQSQDKLPSRADRSALFKISNLIDKFFGNDEKAEDKKDNALPKWPQLYDALVKIKAMNDQKRKSPGARVYEMRMYDLVLGRDEPSLSPKEMKTGNGILKMGIQLLNKLRNTTGTNSNLKMMSPRFAPLMPEAIVPNDEANDKNNLSPTILALYELDTDQRTENVPESAASSLPQLLKLLGVNSQDREALLHTLLDVSGSVGHVQKAMDTLKALNFFEIEPDLIDANKRIVDAFTTMEQTFDEEQQQEMQKEGWTFLRQSQYDKLCMDQYAQFPDDLRSNFQQISQMTREAREAMLWKRIERISRNIPDEIADKLDRRKMEKFARLAGQKRRKRQQPVGGISALNPVILQPFMFSPAFTPSVLGPLILSPNLFSPIILAPSALSPFILSPAAPMPIILSPYVLGPFILSPMALAPFILTPYVLSPNILNPYALSPLILSPIVLSPDILSPQILGGAILSPSVGSPAILTDSILMASVLSPSVLS</sequence>
<keyword evidence="2" id="KW-1185">Reference proteome</keyword>
<feature type="chain" id="PRO_5036687888" evidence="1">
    <location>
        <begin position="20"/>
        <end position="686"/>
    </location>
</feature>
<name>A0A914HGH5_GLORO</name>
<dbReference type="WBParaSite" id="Gr19_v10_g1715.t1">
    <property type="protein sequence ID" value="Gr19_v10_g1715.t1"/>
    <property type="gene ID" value="Gr19_v10_g1715"/>
</dbReference>
<evidence type="ECO:0000313" key="3">
    <source>
        <dbReference type="WBParaSite" id="Gr19_v10_g1715.t1"/>
    </source>
</evidence>